<evidence type="ECO:0000256" key="1">
    <source>
        <dbReference type="SAM" id="MobiDB-lite"/>
    </source>
</evidence>
<keyword evidence="4" id="KW-1185">Reference proteome</keyword>
<dbReference type="InterPro" id="IPR036047">
    <property type="entry name" value="F-box-like_dom_sf"/>
</dbReference>
<feature type="domain" description="F-box" evidence="2">
    <location>
        <begin position="6"/>
        <end position="39"/>
    </location>
</feature>
<name>M2P6S1_CERS8</name>
<dbReference type="CDD" id="cd09917">
    <property type="entry name" value="F-box_SF"/>
    <property type="match status" value="1"/>
</dbReference>
<dbReference type="SUPFAM" id="SSF81383">
    <property type="entry name" value="F-box domain"/>
    <property type="match status" value="1"/>
</dbReference>
<organism evidence="3 4">
    <name type="scientific">Ceriporiopsis subvermispora (strain B)</name>
    <name type="common">White-rot fungus</name>
    <name type="synonym">Gelatoporia subvermispora</name>
    <dbReference type="NCBI Taxonomy" id="914234"/>
    <lineage>
        <taxon>Eukaryota</taxon>
        <taxon>Fungi</taxon>
        <taxon>Dikarya</taxon>
        <taxon>Basidiomycota</taxon>
        <taxon>Agaricomycotina</taxon>
        <taxon>Agaricomycetes</taxon>
        <taxon>Polyporales</taxon>
        <taxon>Gelatoporiaceae</taxon>
        <taxon>Gelatoporia</taxon>
    </lineage>
</organism>
<dbReference type="AlphaFoldDB" id="M2P6S1"/>
<accession>M2P6S1</accession>
<feature type="region of interest" description="Disordered" evidence="1">
    <location>
        <begin position="533"/>
        <end position="565"/>
    </location>
</feature>
<feature type="compositionally biased region" description="Pro residues" evidence="1">
    <location>
        <begin position="374"/>
        <end position="386"/>
    </location>
</feature>
<dbReference type="InterPro" id="IPR001810">
    <property type="entry name" value="F-box_dom"/>
</dbReference>
<dbReference type="Proteomes" id="UP000016930">
    <property type="component" value="Unassembled WGS sequence"/>
</dbReference>
<feature type="region of interest" description="Disordered" evidence="1">
    <location>
        <begin position="582"/>
        <end position="613"/>
    </location>
</feature>
<evidence type="ECO:0000313" key="3">
    <source>
        <dbReference type="EMBL" id="EMD31009.1"/>
    </source>
</evidence>
<dbReference type="STRING" id="914234.M2P6S1"/>
<protein>
    <recommendedName>
        <fullName evidence="2">F-box domain-containing protein</fullName>
    </recommendedName>
</protein>
<proteinExistence type="predicted"/>
<dbReference type="EMBL" id="KB445826">
    <property type="protein sequence ID" value="EMD31009.1"/>
    <property type="molecule type" value="Genomic_DNA"/>
</dbReference>
<dbReference type="Pfam" id="PF00646">
    <property type="entry name" value="F-box"/>
    <property type="match status" value="1"/>
</dbReference>
<feature type="region of interest" description="Disordered" evidence="1">
    <location>
        <begin position="368"/>
        <end position="419"/>
    </location>
</feature>
<dbReference type="OrthoDB" id="2787271at2759"/>
<feature type="compositionally biased region" description="Low complexity" evidence="1">
    <location>
        <begin position="387"/>
        <end position="419"/>
    </location>
</feature>
<feature type="compositionally biased region" description="Low complexity" evidence="1">
    <location>
        <begin position="533"/>
        <end position="547"/>
    </location>
</feature>
<gene>
    <name evidence="3" type="ORF">CERSUDRAFT_120216</name>
</gene>
<reference evidence="3 4" key="1">
    <citation type="journal article" date="2012" name="Proc. Natl. Acad. Sci. U.S.A.">
        <title>Comparative genomics of Ceriporiopsis subvermispora and Phanerochaete chrysosporium provide insight into selective ligninolysis.</title>
        <authorList>
            <person name="Fernandez-Fueyo E."/>
            <person name="Ruiz-Duenas F.J."/>
            <person name="Ferreira P."/>
            <person name="Floudas D."/>
            <person name="Hibbett D.S."/>
            <person name="Canessa P."/>
            <person name="Larrondo L.F."/>
            <person name="James T.Y."/>
            <person name="Seelenfreund D."/>
            <person name="Lobos S."/>
            <person name="Polanco R."/>
            <person name="Tello M."/>
            <person name="Honda Y."/>
            <person name="Watanabe T."/>
            <person name="Watanabe T."/>
            <person name="Ryu J.S."/>
            <person name="Kubicek C.P."/>
            <person name="Schmoll M."/>
            <person name="Gaskell J."/>
            <person name="Hammel K.E."/>
            <person name="St John F.J."/>
            <person name="Vanden Wymelenberg A."/>
            <person name="Sabat G."/>
            <person name="Splinter BonDurant S."/>
            <person name="Syed K."/>
            <person name="Yadav J.S."/>
            <person name="Doddapaneni H."/>
            <person name="Subramanian V."/>
            <person name="Lavin J.L."/>
            <person name="Oguiza J.A."/>
            <person name="Perez G."/>
            <person name="Pisabarro A.G."/>
            <person name="Ramirez L."/>
            <person name="Santoyo F."/>
            <person name="Master E."/>
            <person name="Coutinho P.M."/>
            <person name="Henrissat B."/>
            <person name="Lombard V."/>
            <person name="Magnuson J.K."/>
            <person name="Kuees U."/>
            <person name="Hori C."/>
            <person name="Igarashi K."/>
            <person name="Samejima M."/>
            <person name="Held B.W."/>
            <person name="Barry K.W."/>
            <person name="LaButti K.M."/>
            <person name="Lapidus A."/>
            <person name="Lindquist E.A."/>
            <person name="Lucas S.M."/>
            <person name="Riley R."/>
            <person name="Salamov A.A."/>
            <person name="Hoffmeister D."/>
            <person name="Schwenk D."/>
            <person name="Hadar Y."/>
            <person name="Yarden O."/>
            <person name="de Vries R.P."/>
            <person name="Wiebenga A."/>
            <person name="Stenlid J."/>
            <person name="Eastwood D."/>
            <person name="Grigoriev I.V."/>
            <person name="Berka R.M."/>
            <person name="Blanchette R.A."/>
            <person name="Kersten P."/>
            <person name="Martinez A.T."/>
            <person name="Vicuna R."/>
            <person name="Cullen D."/>
        </authorList>
    </citation>
    <scope>NUCLEOTIDE SEQUENCE [LARGE SCALE GENOMIC DNA]</scope>
    <source>
        <strain evidence="3 4">B</strain>
    </source>
</reference>
<evidence type="ECO:0000259" key="2">
    <source>
        <dbReference type="Pfam" id="PF00646"/>
    </source>
</evidence>
<sequence>MATMHLLDLNHDVLSLILSHLSPSALLAFALTSRTAHDAALPHLLAAPIIGGTFYASRARGEASGPRQLTAFCTSVLAHPARAHAVRQLTVRRDAFRAPHSSAHAPAPALVALLARALARTRSLHAITLWNLAALLDAHPALSTVLASLPNLHNVRLGGEIPSADALLAAFPHATDLCILDGARFAGTDTVLPAFAEIDQSRTSPHAHAPARRPAGRTLDRLSLPAPLLPLALPVRCLELRTALAPASAPSLSADIAALLANLRTDDAEPDLAALPPAAAHALALVARTRPVVLRAAVDARLPAHAFVALLPRVAPQLRVLELIREASADTETDAESAVEWMNHTAAALAPLPLAALALRLSSPARPRAFLAPRPAPPPSPPPSHAPSPAHTRASTPAPASCARSRAATPALKPEAAPPRAARAALLSVPMQMQMQIAAPVPRATCSRAPVELAAQALHDSAPSIAVETTPSSGDARDAGAEVDMDADADADMDMDAYTDTDKPRTLPALAHALAKAHHALRFVALDRAACPASSSSQSPASSSSSPPTDPFAPRAFGAAPEHAEDPDAEMAWFALARRPRPAPGPSALPSKSVFAPPSTAESTAVPAPMRASPKGREIVQNAGAPGERRWARTPSGGVRVGVEEVVRVRAVGAEEGRRVGAVVMGYDWWDI</sequence>
<dbReference type="HOGENOM" id="CLU_408816_0_0_1"/>
<evidence type="ECO:0000313" key="4">
    <source>
        <dbReference type="Proteomes" id="UP000016930"/>
    </source>
</evidence>